<dbReference type="Gene3D" id="2.30.30.110">
    <property type="match status" value="1"/>
</dbReference>
<dbReference type="OrthoDB" id="9808744at2"/>
<evidence type="ECO:0000256" key="1">
    <source>
        <dbReference type="ARBA" id="ARBA00007521"/>
    </source>
</evidence>
<accession>A0A4Y7RR72</accession>
<comment type="caution">
    <text evidence="3">The sequence shown here is derived from an EMBL/GenBank/DDBJ whole genome shotgun (WGS) entry which is preliminary data.</text>
</comment>
<proteinExistence type="inferred from homology"/>
<reference evidence="3 4" key="1">
    <citation type="journal article" date="2018" name="Environ. Microbiol.">
        <title>Novel energy conservation strategies and behaviour of Pelotomaculum schinkii driving syntrophic propionate catabolism.</title>
        <authorList>
            <person name="Hidalgo-Ahumada C.A.P."/>
            <person name="Nobu M.K."/>
            <person name="Narihiro T."/>
            <person name="Tamaki H."/>
            <person name="Liu W.T."/>
            <person name="Kamagata Y."/>
            <person name="Stams A.J.M."/>
            <person name="Imachi H."/>
            <person name="Sousa D.Z."/>
        </authorList>
    </citation>
    <scope>NUCLEOTIDE SEQUENCE [LARGE SCALE GENOMIC DNA]</scope>
    <source>
        <strain evidence="3 4">MGP</strain>
    </source>
</reference>
<dbReference type="SUPFAM" id="SSF50118">
    <property type="entry name" value="Cell growth inhibitor/plasmid maintenance toxic component"/>
    <property type="match status" value="1"/>
</dbReference>
<dbReference type="Pfam" id="PF02452">
    <property type="entry name" value="PemK_toxin"/>
    <property type="match status" value="1"/>
</dbReference>
<comment type="similarity">
    <text evidence="1">Belongs to the PemK/MazF family.</text>
</comment>
<dbReference type="GO" id="GO:0003677">
    <property type="term" value="F:DNA binding"/>
    <property type="evidence" value="ECO:0007669"/>
    <property type="project" value="InterPro"/>
</dbReference>
<dbReference type="Proteomes" id="UP000297597">
    <property type="component" value="Unassembled WGS sequence"/>
</dbReference>
<gene>
    <name evidence="3" type="ORF">Pmgp_02082</name>
</gene>
<keyword evidence="4" id="KW-1185">Reference proteome</keyword>
<protein>
    <submittedName>
        <fullName evidence="3">Putative toxinA</fullName>
    </submittedName>
</protein>
<evidence type="ECO:0000256" key="2">
    <source>
        <dbReference type="ARBA" id="ARBA00022649"/>
    </source>
</evidence>
<dbReference type="AlphaFoldDB" id="A0A4Y7RR72"/>
<dbReference type="EMBL" id="QFFZ01000021">
    <property type="protein sequence ID" value="TEB10767.1"/>
    <property type="molecule type" value="Genomic_DNA"/>
</dbReference>
<organism evidence="3 4">
    <name type="scientific">Pelotomaculum propionicicum</name>
    <dbReference type="NCBI Taxonomy" id="258475"/>
    <lineage>
        <taxon>Bacteria</taxon>
        <taxon>Bacillati</taxon>
        <taxon>Bacillota</taxon>
        <taxon>Clostridia</taxon>
        <taxon>Eubacteriales</taxon>
        <taxon>Desulfotomaculaceae</taxon>
        <taxon>Pelotomaculum</taxon>
    </lineage>
</organism>
<sequence>MPGEAPHSGDIYRVSLEGTGRVLRGPHYVVVVSDEPFNYLSTVVVVPLSTGAKSASFRPEMIFHGKVTRALPDQIRAIDKQRLKEYQENVADTSFFLALRISLKELFGLYER</sequence>
<dbReference type="RefSeq" id="WP_134213926.1">
    <property type="nucleotide sequence ID" value="NZ_QFFZ01000021.1"/>
</dbReference>
<keyword evidence="2" id="KW-1277">Toxin-antitoxin system</keyword>
<dbReference type="InterPro" id="IPR003477">
    <property type="entry name" value="PemK-like"/>
</dbReference>
<evidence type="ECO:0000313" key="3">
    <source>
        <dbReference type="EMBL" id="TEB10767.1"/>
    </source>
</evidence>
<dbReference type="InterPro" id="IPR011067">
    <property type="entry name" value="Plasmid_toxin/cell-grow_inhib"/>
</dbReference>
<name>A0A4Y7RR72_9FIRM</name>
<evidence type="ECO:0000313" key="4">
    <source>
        <dbReference type="Proteomes" id="UP000297597"/>
    </source>
</evidence>